<dbReference type="EMBL" id="BAABJX010000028">
    <property type="protein sequence ID" value="GAA4833326.1"/>
    <property type="molecule type" value="Genomic_DNA"/>
</dbReference>
<reference evidence="2" key="1">
    <citation type="journal article" date="2019" name="Int. J. Syst. Evol. Microbiol.">
        <title>The Global Catalogue of Microorganisms (GCM) 10K type strain sequencing project: providing services to taxonomists for standard genome sequencing and annotation.</title>
        <authorList>
            <consortium name="The Broad Institute Genomics Platform"/>
            <consortium name="The Broad Institute Genome Sequencing Center for Infectious Disease"/>
            <person name="Wu L."/>
            <person name="Ma J."/>
        </authorList>
    </citation>
    <scope>NUCLEOTIDE SEQUENCE [LARGE SCALE GENOMIC DNA]</scope>
    <source>
        <strain evidence="2">JCM 18326</strain>
    </source>
</reference>
<evidence type="ECO:0000313" key="2">
    <source>
        <dbReference type="Proteomes" id="UP001500298"/>
    </source>
</evidence>
<dbReference type="CDD" id="cd00945">
    <property type="entry name" value="Aldolase_Class_I"/>
    <property type="match status" value="1"/>
</dbReference>
<gene>
    <name evidence="1" type="ORF">GCM10023331_18210</name>
</gene>
<dbReference type="SUPFAM" id="SSF51569">
    <property type="entry name" value="Aldolase"/>
    <property type="match status" value="1"/>
</dbReference>
<dbReference type="InterPro" id="IPR013785">
    <property type="entry name" value="Aldolase_TIM"/>
</dbReference>
<protein>
    <recommendedName>
        <fullName evidence="3">Deoxyribose-phosphate aldolase</fullName>
    </recommendedName>
</protein>
<comment type="caution">
    <text evidence="1">The sequence shown here is derived from an EMBL/GenBank/DDBJ whole genome shotgun (WGS) entry which is preliminary data.</text>
</comment>
<name>A0ABP9D8X1_9BACT</name>
<evidence type="ECO:0008006" key="3">
    <source>
        <dbReference type="Google" id="ProtNLM"/>
    </source>
</evidence>
<dbReference type="Gene3D" id="3.20.20.70">
    <property type="entry name" value="Aldolase class I"/>
    <property type="match status" value="1"/>
</dbReference>
<keyword evidence="2" id="KW-1185">Reference proteome</keyword>
<evidence type="ECO:0000313" key="1">
    <source>
        <dbReference type="EMBL" id="GAA4833326.1"/>
    </source>
</evidence>
<sequence>MQWIQQLPMTIHHKHIITYACLHPAATEKHMVEALTIAEQQHYQGIVVPSFWVKKIKRDMTLPGMQLITPIGYPYGYSRTEPKLTEIQIAMDEGVQAVEVALNTSAFLTNPKGWAKFELARFSKLLHRSETLLHVSMNPLFLSGDLFRDAVSICRDMGVDQVVLSPEAHPDHYHKVKEWVKDYMEVKLYCRHKHLLQTSSYEKVERIGLLHPVEYQLQ</sequence>
<organism evidence="1 2">
    <name type="scientific">Algivirga pacifica</name>
    <dbReference type="NCBI Taxonomy" id="1162670"/>
    <lineage>
        <taxon>Bacteria</taxon>
        <taxon>Pseudomonadati</taxon>
        <taxon>Bacteroidota</taxon>
        <taxon>Cytophagia</taxon>
        <taxon>Cytophagales</taxon>
        <taxon>Flammeovirgaceae</taxon>
        <taxon>Algivirga</taxon>
    </lineage>
</organism>
<dbReference type="Proteomes" id="UP001500298">
    <property type="component" value="Unassembled WGS sequence"/>
</dbReference>
<proteinExistence type="predicted"/>
<accession>A0ABP9D8X1</accession>